<dbReference type="Pfam" id="PF08801">
    <property type="entry name" value="Nucleoporin_N"/>
    <property type="match status" value="1"/>
</dbReference>
<protein>
    <submittedName>
        <fullName evidence="7">Uncharacterized protein</fullName>
    </submittedName>
</protein>
<organism evidence="7 8">
    <name type="scientific">Tritrichomonas foetus</name>
    <dbReference type="NCBI Taxonomy" id="1144522"/>
    <lineage>
        <taxon>Eukaryota</taxon>
        <taxon>Metamonada</taxon>
        <taxon>Parabasalia</taxon>
        <taxon>Tritrichomonadida</taxon>
        <taxon>Tritrichomonadidae</taxon>
        <taxon>Tritrichomonas</taxon>
    </lineage>
</organism>
<evidence type="ECO:0000256" key="2">
    <source>
        <dbReference type="ARBA" id="ARBA00007373"/>
    </source>
</evidence>
<dbReference type="InterPro" id="IPR004870">
    <property type="entry name" value="Nucleoporin_Nup155"/>
</dbReference>
<dbReference type="Gene3D" id="1.25.40.440">
    <property type="entry name" value="Nucleoporin, helical domain, central subdomain"/>
    <property type="match status" value="1"/>
</dbReference>
<comment type="caution">
    <text evidence="7">The sequence shown here is derived from an EMBL/GenBank/DDBJ whole genome shotgun (WGS) entry which is preliminary data.</text>
</comment>
<comment type="subcellular location">
    <subcellularLocation>
        <location evidence="1">Nucleus</location>
    </subcellularLocation>
</comment>
<dbReference type="Proteomes" id="UP000179807">
    <property type="component" value="Unassembled WGS sequence"/>
</dbReference>
<dbReference type="InterPro" id="IPR014908">
    <property type="entry name" value="Nucleoporin_Nup133/Nup155_N"/>
</dbReference>
<accession>A0A1J4JBM9</accession>
<dbReference type="GO" id="GO:0044611">
    <property type="term" value="C:nuclear pore inner ring"/>
    <property type="evidence" value="ECO:0007669"/>
    <property type="project" value="TreeGrafter"/>
</dbReference>
<evidence type="ECO:0000256" key="3">
    <source>
        <dbReference type="ARBA" id="ARBA00022448"/>
    </source>
</evidence>
<dbReference type="AlphaFoldDB" id="A0A1J4JBM9"/>
<gene>
    <name evidence="7" type="ORF">TRFO_38211</name>
</gene>
<keyword evidence="8" id="KW-1185">Reference proteome</keyword>
<evidence type="ECO:0000313" key="8">
    <source>
        <dbReference type="Proteomes" id="UP000179807"/>
    </source>
</evidence>
<dbReference type="InterPro" id="IPR007187">
    <property type="entry name" value="Nucleoporin_Nup133/Nup155_C"/>
</dbReference>
<proteinExistence type="inferred from homology"/>
<feature type="domain" description="Nucleoporin Nup133/Nup155-like C-terminal" evidence="5">
    <location>
        <begin position="630"/>
        <end position="1050"/>
    </location>
</feature>
<sequence>MELKEEIKIPEEISIFINRDKNTYAFYDMISPLSNPLDFQNSYIKVNETSDLVTISEEQPFPSILINAITPFTTRVFFGTLPAIDKFYCIVDNSVYFWSTNSKSQEVDYYVEEKHSIISFVSSGIKNSKVFKDEVTAVIIYGGDDFLRIVPVTEKVVGFDSSVFVNLSIIPMCSHTTDTGIIFIGADDGDIYRVKYDFLNDSSTQCTVKVENMTRKTFLQKIKQLLQFTSPILQLAYDEESQILATLDRKSLIYFYKVTNDTLLFLSKFDPTAFDGLYNNILVSIQSIPKNFDSTHKFVAYYTDGARLCFSVDSFINIVSPSVFRYPPPFLPGDAFFMGTNSISHCIFVCEKSIVVTKENHKINENDGNVQELYCIIPFDCDLLSLSNKLPNIPPTKLVNHPLFWQHIFSPQPSFLISVDGTRILNFRPSYEKLAVFINDEENIISKEIYDLAKDNIDEFFASALLLATKQPNKKEKCLLLIMTLAQQNEEVQIAQTNNNNLHFASSGFLIRLSRILAGIWSQPIFKEKNEDLFEINERYKKSQLNHYKEIMALKKLCDDYFILLRKSSVKKPLDFDRFPLLSNYMVSLSNTIRFLNIIEKVDNKVLTKALKEIDLKYRNRLITTEFGCTSRFAQPLFDSLHELCMKIYEKVPQSTIFDEIETECPEFFDKSDIIVFNSIKIIMQEDIFDNDILNKALDGLILKISRPMNIENICHYFKEKNFINGIFKLCMAKAENVDPTHLAHQWFHHGRSTLNSPGQKEFDERYKFYDIIFRFVEEAHLDLILQTDDELFHICFYYYLLENNQLKRAVSKTTPYLKTFLELEAPHLLWRYLASHQDYNKAAINLWNYLNNDNDLELRKRIKYLKICRRYSFSNSLLKQKIINTLKLALIQNELLERTNNKDDYGYYLLDARDLFIELAGHQSWDLLLRELSFEPVNSEKKFVVSQIWQNYFKQTLSDLRLQTTTFLIKDLFTHLCEDKNDNDVIDLSIIIPFLEEYKYDRNSPSHYGIKLLKSVGFNIDSLCDVYISILEDKYITDDVRCDLIDVVSFAITCNARPDKNKIIKMNEWLTEHGKSYPNFEKVTRTLRLYLM</sequence>
<dbReference type="Gene3D" id="1.25.40.450">
    <property type="entry name" value="Nucleoporin, helical domain, N-terminal subdomain"/>
    <property type="match status" value="1"/>
</dbReference>
<dbReference type="GO" id="GO:0036228">
    <property type="term" value="P:protein localization to nuclear inner membrane"/>
    <property type="evidence" value="ECO:0007669"/>
    <property type="project" value="TreeGrafter"/>
</dbReference>
<dbReference type="PANTHER" id="PTHR10350:SF6">
    <property type="entry name" value="NUCLEAR PORE COMPLEX PROTEIN NUP155"/>
    <property type="match status" value="1"/>
</dbReference>
<keyword evidence="3" id="KW-0813">Transport</keyword>
<dbReference type="GO" id="GO:0006606">
    <property type="term" value="P:protein import into nucleus"/>
    <property type="evidence" value="ECO:0007669"/>
    <property type="project" value="TreeGrafter"/>
</dbReference>
<feature type="domain" description="Nucleoporin Nup133/Nup155-like N-terminal" evidence="6">
    <location>
        <begin position="50"/>
        <end position="330"/>
    </location>
</feature>
<evidence type="ECO:0000259" key="6">
    <source>
        <dbReference type="Pfam" id="PF08801"/>
    </source>
</evidence>
<keyword evidence="4" id="KW-0539">Nucleus</keyword>
<dbReference type="PANTHER" id="PTHR10350">
    <property type="entry name" value="NUCLEAR PORE COMPLEX PROTEIN NUP155"/>
    <property type="match status" value="1"/>
</dbReference>
<dbReference type="Pfam" id="PF03177">
    <property type="entry name" value="Nucleoporin_C"/>
    <property type="match status" value="1"/>
</dbReference>
<dbReference type="GO" id="GO:0000972">
    <property type="term" value="P:transcription-dependent tethering of RNA polymerase II gene DNA at nuclear periphery"/>
    <property type="evidence" value="ECO:0007669"/>
    <property type="project" value="TreeGrafter"/>
</dbReference>
<dbReference type="OrthoDB" id="338970at2759"/>
<reference evidence="7" key="1">
    <citation type="submission" date="2016-10" db="EMBL/GenBank/DDBJ databases">
        <authorList>
            <person name="Benchimol M."/>
            <person name="Almeida L.G."/>
            <person name="Vasconcelos A.T."/>
            <person name="Perreira-Neves A."/>
            <person name="Rosa I.A."/>
            <person name="Tasca T."/>
            <person name="Bogo M.R."/>
            <person name="de Souza W."/>
        </authorList>
    </citation>
    <scope>NUCLEOTIDE SEQUENCE [LARGE SCALE GENOMIC DNA]</scope>
    <source>
        <strain evidence="7">K</strain>
    </source>
</reference>
<dbReference type="InterPro" id="IPR042533">
    <property type="entry name" value="Nucleoporin_Nup155_C_1"/>
</dbReference>
<comment type="similarity">
    <text evidence="2">Belongs to the non-repetitive/WGA-negative nucleoporin family.</text>
</comment>
<evidence type="ECO:0000256" key="1">
    <source>
        <dbReference type="ARBA" id="ARBA00004123"/>
    </source>
</evidence>
<name>A0A1J4JBM9_9EUKA</name>
<dbReference type="RefSeq" id="XP_068348784.1">
    <property type="nucleotide sequence ID" value="XM_068511909.1"/>
</dbReference>
<evidence type="ECO:0000256" key="4">
    <source>
        <dbReference type="ARBA" id="ARBA00023242"/>
    </source>
</evidence>
<dbReference type="EMBL" id="MLAK01001230">
    <property type="protein sequence ID" value="OHS95647.1"/>
    <property type="molecule type" value="Genomic_DNA"/>
</dbReference>
<dbReference type="GeneID" id="94846613"/>
<evidence type="ECO:0000259" key="5">
    <source>
        <dbReference type="Pfam" id="PF03177"/>
    </source>
</evidence>
<dbReference type="GO" id="GO:0006405">
    <property type="term" value="P:RNA export from nucleus"/>
    <property type="evidence" value="ECO:0007669"/>
    <property type="project" value="TreeGrafter"/>
</dbReference>
<dbReference type="GO" id="GO:0017056">
    <property type="term" value="F:structural constituent of nuclear pore"/>
    <property type="evidence" value="ECO:0007669"/>
    <property type="project" value="InterPro"/>
</dbReference>
<dbReference type="VEuPathDB" id="TrichDB:TRFO_38211"/>
<evidence type="ECO:0000313" key="7">
    <source>
        <dbReference type="EMBL" id="OHS95647.1"/>
    </source>
</evidence>
<dbReference type="InterPro" id="IPR042537">
    <property type="entry name" value="Nucleoporin_Nup155_C_2"/>
</dbReference>